<feature type="domain" description="N,N-dimethylformamidase beta subunit-like C-terminal" evidence="1">
    <location>
        <begin position="262"/>
        <end position="655"/>
    </location>
</feature>
<proteinExistence type="predicted"/>
<dbReference type="Pfam" id="PF20254">
    <property type="entry name" value="DMFA2_C"/>
    <property type="match status" value="1"/>
</dbReference>
<reference evidence="2 3" key="1">
    <citation type="submission" date="2018-03" db="EMBL/GenBank/DDBJ databases">
        <title>The draft genome of Mesorhizobium soli JCM 19897.</title>
        <authorList>
            <person name="Li L."/>
            <person name="Liu L."/>
            <person name="Liang L."/>
            <person name="Wang T."/>
            <person name="Zhang X."/>
        </authorList>
    </citation>
    <scope>NUCLEOTIDE SEQUENCE [LARGE SCALE GENOMIC DNA]</scope>
    <source>
        <strain evidence="2 3">JCM 19897</strain>
    </source>
</reference>
<dbReference type="Proteomes" id="UP000240653">
    <property type="component" value="Unassembled WGS sequence"/>
</dbReference>
<protein>
    <recommendedName>
        <fullName evidence="1">N,N-dimethylformamidase beta subunit-like C-terminal domain-containing protein</fullName>
    </recommendedName>
</protein>
<dbReference type="InterPro" id="IPR046540">
    <property type="entry name" value="DMFA2_C"/>
</dbReference>
<keyword evidence="3" id="KW-1185">Reference proteome</keyword>
<comment type="caution">
    <text evidence="2">The sequence shown here is derived from an EMBL/GenBank/DDBJ whole genome shotgun (WGS) entry which is preliminary data.</text>
</comment>
<dbReference type="OrthoDB" id="505641at2"/>
<evidence type="ECO:0000313" key="3">
    <source>
        <dbReference type="Proteomes" id="UP000240653"/>
    </source>
</evidence>
<gene>
    <name evidence="2" type="ORF">C7I85_24435</name>
</gene>
<accession>A0A2P7S208</accession>
<sequence length="688" mass="74771">MKMSVIHDAMAVAGYAAPWHATAGSAIDLHLSTAVTVNAVRVIRLDMPKPQAMHWSVERLGDTPRHESFDLGSFLRIGTAQLVRTDRVEGVSFEVFLTRNHGDRAIVETDSFALTLADDGLRFRLGDRLLLSGQPLPARDWLRIDIRSTSTGVALDVTSKDLLAPFKLHREFDAAWKTPGQDLLFGASLAHDLPTLNAKFASVALHLPSGVASWTFPTRLTDAPLISSGAAALELEAVNLPTFCTTSSRWNGSSFDPRLVPSHYDAIHCHDDDMGPLRWPACFRASLARDAASGVYAFEVEHERGTEQIVFFVVAAARRNRLLFLAPTATYLAYADEFLPEHLYEWKCQDRGQQFAIDNNLRSLYDYHSDASGVSICSYRKPKATLRPDYNYPLCGGPHNLPVDLHFLRFCHANGIAFDLTTDHALHESGLAGLEGYAAVMTGSHPEYMSMEIEDALRRFAAAGGSIAYLGGNGFAGKVAFKGDLMELRRSPLEAGRTWDGPIAEQSFAITNEPGGHLRASGRGEFSLTGVAISLMGFDRGRPFTRTPASRDPATAWLFEGVGNETFGDTGMVLGAAAGYEVDATDAHLGTHPDTMVIARADGFPDSFVHDATRWYEGGDLQREGRRCAEMTLRPLASGGMIFSASSVAWLGALPASGMNDVGRITLNLLNRLGAASTGTSRDARQPT</sequence>
<dbReference type="AlphaFoldDB" id="A0A2P7S208"/>
<evidence type="ECO:0000259" key="1">
    <source>
        <dbReference type="Pfam" id="PF20254"/>
    </source>
</evidence>
<organism evidence="2 3">
    <name type="scientific">Pseudaminobacter soli</name>
    <name type="common">ex Li et al. 2025</name>
    <dbReference type="NCBI Taxonomy" id="1295366"/>
    <lineage>
        <taxon>Bacteria</taxon>
        <taxon>Pseudomonadati</taxon>
        <taxon>Pseudomonadota</taxon>
        <taxon>Alphaproteobacteria</taxon>
        <taxon>Hyphomicrobiales</taxon>
        <taxon>Phyllobacteriaceae</taxon>
        <taxon>Pseudaminobacter</taxon>
    </lineage>
</organism>
<name>A0A2P7S208_9HYPH</name>
<dbReference type="EMBL" id="PXYL01000018">
    <property type="protein sequence ID" value="PSJ56489.1"/>
    <property type="molecule type" value="Genomic_DNA"/>
</dbReference>
<evidence type="ECO:0000313" key="2">
    <source>
        <dbReference type="EMBL" id="PSJ56489.1"/>
    </source>
</evidence>